<reference evidence="2 3" key="1">
    <citation type="submission" date="2014-06" db="EMBL/GenBank/DDBJ databases">
        <title>Evolutionary Origins and Diversification of the Mycorrhizal Mutualists.</title>
        <authorList>
            <consortium name="DOE Joint Genome Institute"/>
            <consortium name="Mycorrhizal Genomics Consortium"/>
            <person name="Kohler A."/>
            <person name="Kuo A."/>
            <person name="Nagy L.G."/>
            <person name="Floudas D."/>
            <person name="Copeland A."/>
            <person name="Barry K.W."/>
            <person name="Cichocki N."/>
            <person name="Veneault-Fourrey C."/>
            <person name="LaButti K."/>
            <person name="Lindquist E.A."/>
            <person name="Lipzen A."/>
            <person name="Lundell T."/>
            <person name="Morin E."/>
            <person name="Murat C."/>
            <person name="Riley R."/>
            <person name="Ohm R."/>
            <person name="Sun H."/>
            <person name="Tunlid A."/>
            <person name="Henrissat B."/>
            <person name="Grigoriev I.V."/>
            <person name="Hibbett D.S."/>
            <person name="Martin F."/>
        </authorList>
    </citation>
    <scope>NUCLEOTIDE SEQUENCE [LARGE SCALE GENOMIC DNA]</scope>
    <source>
        <strain evidence="2 3">SS14</strain>
    </source>
</reference>
<protein>
    <submittedName>
        <fullName evidence="2">Unplaced genomic scaffold SPHSTscaffold_123, whole genome shotgun sequence</fullName>
    </submittedName>
</protein>
<sequence length="135" mass="14604">MTITTPPTQLETILPNAPSPEAVQSSALSGEATSGITSHLQTISDPSSTVSDAVVSAIADPSSIASVGPPLPNRRLTCVRSGRILSNWSYSVDSRARHCHYWLALVRNNRCDNYSRPRSWSSLSVLCAWTVKRIP</sequence>
<dbReference type="EMBL" id="KN837198">
    <property type="protein sequence ID" value="KIJ34553.1"/>
    <property type="molecule type" value="Genomic_DNA"/>
</dbReference>
<feature type="compositionally biased region" description="Polar residues" evidence="1">
    <location>
        <begin position="1"/>
        <end position="11"/>
    </location>
</feature>
<evidence type="ECO:0000313" key="3">
    <source>
        <dbReference type="Proteomes" id="UP000054279"/>
    </source>
</evidence>
<evidence type="ECO:0000313" key="2">
    <source>
        <dbReference type="EMBL" id="KIJ34553.1"/>
    </source>
</evidence>
<keyword evidence="3" id="KW-1185">Reference proteome</keyword>
<dbReference type="Proteomes" id="UP000054279">
    <property type="component" value="Unassembled WGS sequence"/>
</dbReference>
<feature type="region of interest" description="Disordered" evidence="1">
    <location>
        <begin position="1"/>
        <end position="30"/>
    </location>
</feature>
<name>A0A0C9TW22_SPHS4</name>
<gene>
    <name evidence="2" type="ORF">M422DRAFT_35063</name>
</gene>
<evidence type="ECO:0000256" key="1">
    <source>
        <dbReference type="SAM" id="MobiDB-lite"/>
    </source>
</evidence>
<dbReference type="AlphaFoldDB" id="A0A0C9TW22"/>
<dbReference type="HOGENOM" id="CLU_1887066_0_0_1"/>
<organism evidence="2 3">
    <name type="scientific">Sphaerobolus stellatus (strain SS14)</name>
    <dbReference type="NCBI Taxonomy" id="990650"/>
    <lineage>
        <taxon>Eukaryota</taxon>
        <taxon>Fungi</taxon>
        <taxon>Dikarya</taxon>
        <taxon>Basidiomycota</taxon>
        <taxon>Agaricomycotina</taxon>
        <taxon>Agaricomycetes</taxon>
        <taxon>Phallomycetidae</taxon>
        <taxon>Geastrales</taxon>
        <taxon>Sphaerobolaceae</taxon>
        <taxon>Sphaerobolus</taxon>
    </lineage>
</organism>
<proteinExistence type="predicted"/>
<accession>A0A0C9TW22</accession>